<evidence type="ECO:0000313" key="4">
    <source>
        <dbReference type="WBParaSite" id="ACRNAN_scaffold455.g14508.t1"/>
    </source>
</evidence>
<protein>
    <submittedName>
        <fullName evidence="4">LITAF domain-containing protein</fullName>
    </submittedName>
</protein>
<dbReference type="AlphaFoldDB" id="A0A914DYW2"/>
<proteinExistence type="predicted"/>
<organism evidence="3 4">
    <name type="scientific">Acrobeloides nanus</name>
    <dbReference type="NCBI Taxonomy" id="290746"/>
    <lineage>
        <taxon>Eukaryota</taxon>
        <taxon>Metazoa</taxon>
        <taxon>Ecdysozoa</taxon>
        <taxon>Nematoda</taxon>
        <taxon>Chromadorea</taxon>
        <taxon>Rhabditida</taxon>
        <taxon>Tylenchina</taxon>
        <taxon>Cephalobomorpha</taxon>
        <taxon>Cephaloboidea</taxon>
        <taxon>Cephalobidae</taxon>
        <taxon>Acrobeloides</taxon>
    </lineage>
</organism>
<dbReference type="WBParaSite" id="ACRNAN_scaffold455.g14508.t1">
    <property type="protein sequence ID" value="ACRNAN_scaffold455.g14508.t1"/>
    <property type="gene ID" value="ACRNAN_scaffold455.g14508"/>
</dbReference>
<evidence type="ECO:0000256" key="1">
    <source>
        <dbReference type="SAM" id="MobiDB-lite"/>
    </source>
</evidence>
<sequence length="91" mass="10446">MEKSPPPPYSNIELKEAPQTQKTPNVTILVAQEFDEDPAQLVCPHCYCHVITRTEYRLGLMMFITIAQIVIDGWEDIVELVQEKLLSLVYL</sequence>
<feature type="domain" description="LITAF" evidence="2">
    <location>
        <begin position="37"/>
        <end position="68"/>
    </location>
</feature>
<feature type="region of interest" description="Disordered" evidence="1">
    <location>
        <begin position="1"/>
        <end position="20"/>
    </location>
</feature>
<reference evidence="4" key="1">
    <citation type="submission" date="2022-11" db="UniProtKB">
        <authorList>
            <consortium name="WormBaseParasite"/>
        </authorList>
    </citation>
    <scope>IDENTIFICATION</scope>
</reference>
<evidence type="ECO:0000259" key="2">
    <source>
        <dbReference type="Pfam" id="PF10601"/>
    </source>
</evidence>
<accession>A0A914DYW2</accession>
<dbReference type="InterPro" id="IPR006629">
    <property type="entry name" value="LITAF"/>
</dbReference>
<evidence type="ECO:0000313" key="3">
    <source>
        <dbReference type="Proteomes" id="UP000887540"/>
    </source>
</evidence>
<dbReference type="Proteomes" id="UP000887540">
    <property type="component" value="Unplaced"/>
</dbReference>
<dbReference type="Pfam" id="PF10601">
    <property type="entry name" value="zf-LITAF-like"/>
    <property type="match status" value="1"/>
</dbReference>
<name>A0A914DYW2_9BILA</name>
<keyword evidence="3" id="KW-1185">Reference proteome</keyword>